<dbReference type="EMBL" id="LT629758">
    <property type="protein sequence ID" value="SDS62763.1"/>
    <property type="molecule type" value="Genomic_DNA"/>
</dbReference>
<dbReference type="RefSeq" id="WP_092542373.1">
    <property type="nucleotide sequence ID" value="NZ_BOMJ01000020.1"/>
</dbReference>
<dbReference type="NCBIfam" id="TIGR03083">
    <property type="entry name" value="maleylpyruvate isomerase family mycothiol-dependent enzyme"/>
    <property type="match status" value="1"/>
</dbReference>
<dbReference type="InterPro" id="IPR034660">
    <property type="entry name" value="DinB/YfiT-like"/>
</dbReference>
<dbReference type="InterPro" id="IPR017520">
    <property type="entry name" value="CHP03086"/>
</dbReference>
<name>A0A1H1TR64_9ACTN</name>
<dbReference type="Gene3D" id="1.20.120.450">
    <property type="entry name" value="dinb family like domain"/>
    <property type="match status" value="1"/>
</dbReference>
<evidence type="ECO:0000256" key="1">
    <source>
        <dbReference type="SAM" id="MobiDB-lite"/>
    </source>
</evidence>
<dbReference type="SUPFAM" id="SSF109854">
    <property type="entry name" value="DinB/YfiT-like putative metalloenzymes"/>
    <property type="match status" value="1"/>
</dbReference>
<dbReference type="Pfam" id="PF11716">
    <property type="entry name" value="MDMPI_N"/>
    <property type="match status" value="1"/>
</dbReference>
<reference evidence="3 4" key="1">
    <citation type="submission" date="2016-10" db="EMBL/GenBank/DDBJ databases">
        <authorList>
            <person name="de Groot N.N."/>
        </authorList>
    </citation>
    <scope>NUCLEOTIDE SEQUENCE [LARGE SCALE GENOMIC DNA]</scope>
    <source>
        <strain evidence="3 4">DSM 43941</strain>
    </source>
</reference>
<keyword evidence="4" id="KW-1185">Reference proteome</keyword>
<dbReference type="Proteomes" id="UP000198688">
    <property type="component" value="Chromosome I"/>
</dbReference>
<organism evidence="3 4">
    <name type="scientific">Actinoplanes derwentensis</name>
    <dbReference type="NCBI Taxonomy" id="113562"/>
    <lineage>
        <taxon>Bacteria</taxon>
        <taxon>Bacillati</taxon>
        <taxon>Actinomycetota</taxon>
        <taxon>Actinomycetes</taxon>
        <taxon>Micromonosporales</taxon>
        <taxon>Micromonosporaceae</taxon>
        <taxon>Actinoplanes</taxon>
    </lineage>
</organism>
<evidence type="ECO:0000313" key="4">
    <source>
        <dbReference type="Proteomes" id="UP000198688"/>
    </source>
</evidence>
<dbReference type="STRING" id="113562.SAMN04489716_1218"/>
<dbReference type="GO" id="GO:0046872">
    <property type="term" value="F:metal ion binding"/>
    <property type="evidence" value="ECO:0007669"/>
    <property type="project" value="InterPro"/>
</dbReference>
<gene>
    <name evidence="3" type="ORF">SAMN04489716_1218</name>
</gene>
<dbReference type="AlphaFoldDB" id="A0A1H1TR64"/>
<dbReference type="InterPro" id="IPR024344">
    <property type="entry name" value="MDMPI_metal-binding"/>
</dbReference>
<feature type="domain" description="Mycothiol-dependent maleylpyruvate isomerase metal-binding" evidence="2">
    <location>
        <begin position="16"/>
        <end position="170"/>
    </location>
</feature>
<protein>
    <submittedName>
        <fullName evidence="3">TIGR03086 family protein</fullName>
    </submittedName>
</protein>
<dbReference type="InterPro" id="IPR017517">
    <property type="entry name" value="Maleyloyr_isom"/>
</dbReference>
<sequence length="234" mass="24770">MLTIIEDLRAADAVAVRASVAVVEKIAAGDLVRVTPCAGWDLGDLLAHMTAQHRGFAAAARGQGADPAFWAEEHAGERHVEQHAGEQRAKERRVEQHAGEQGVEQRAEVRASEDAVRRYVKAAEDVIAAFAEVGVLERTFCLPDAGGDHPGRLAIGMHLVDYTVHGWDVARAIGVDFQPGADVLARTLPIVRALPGGKARLAPGAAFGPAREVPVGADALTEILLLLGRIPSAE</sequence>
<proteinExistence type="predicted"/>
<evidence type="ECO:0000313" key="3">
    <source>
        <dbReference type="EMBL" id="SDS62763.1"/>
    </source>
</evidence>
<dbReference type="NCBIfam" id="TIGR03086">
    <property type="entry name" value="TIGR03086 family metal-binding protein"/>
    <property type="match status" value="1"/>
</dbReference>
<evidence type="ECO:0000259" key="2">
    <source>
        <dbReference type="Pfam" id="PF11716"/>
    </source>
</evidence>
<dbReference type="OrthoDB" id="5185819at2"/>
<accession>A0A1H1TR64</accession>
<feature type="region of interest" description="Disordered" evidence="1">
    <location>
        <begin position="77"/>
        <end position="102"/>
    </location>
</feature>